<evidence type="ECO:0000313" key="1">
    <source>
        <dbReference type="EMBL" id="RRT61608.1"/>
    </source>
</evidence>
<reference evidence="1 2" key="1">
    <citation type="journal article" date="2014" name="Agronomy (Basel)">
        <title>A Draft Genome Sequence for Ensete ventricosum, the Drought-Tolerant Tree Against Hunger.</title>
        <authorList>
            <person name="Harrison J."/>
            <person name="Moore K.A."/>
            <person name="Paszkiewicz K."/>
            <person name="Jones T."/>
            <person name="Grant M."/>
            <person name="Ambacheew D."/>
            <person name="Muzemil S."/>
            <person name="Studholme D.J."/>
        </authorList>
    </citation>
    <scope>NUCLEOTIDE SEQUENCE [LARGE SCALE GENOMIC DNA]</scope>
</reference>
<protein>
    <submittedName>
        <fullName evidence="1">Uncharacterized protein</fullName>
    </submittedName>
</protein>
<dbReference type="EMBL" id="AMZH03007324">
    <property type="protein sequence ID" value="RRT61608.1"/>
    <property type="molecule type" value="Genomic_DNA"/>
</dbReference>
<accession>A0A426ZC84</accession>
<gene>
    <name evidence="1" type="ORF">B296_00044080</name>
</gene>
<sequence length="68" mass="7276">MLLRDVTLSTRPFSFPLATSSSCRLFSYKSSFVLENLGTGGIRVVTTVDNRSRSIMFPGGSKALSAGS</sequence>
<organism evidence="1 2">
    <name type="scientific">Ensete ventricosum</name>
    <name type="common">Abyssinian banana</name>
    <name type="synonym">Musa ensete</name>
    <dbReference type="NCBI Taxonomy" id="4639"/>
    <lineage>
        <taxon>Eukaryota</taxon>
        <taxon>Viridiplantae</taxon>
        <taxon>Streptophyta</taxon>
        <taxon>Embryophyta</taxon>
        <taxon>Tracheophyta</taxon>
        <taxon>Spermatophyta</taxon>
        <taxon>Magnoliopsida</taxon>
        <taxon>Liliopsida</taxon>
        <taxon>Zingiberales</taxon>
        <taxon>Musaceae</taxon>
        <taxon>Ensete</taxon>
    </lineage>
</organism>
<dbReference type="Proteomes" id="UP000287651">
    <property type="component" value="Unassembled WGS sequence"/>
</dbReference>
<comment type="caution">
    <text evidence="1">The sequence shown here is derived from an EMBL/GenBank/DDBJ whole genome shotgun (WGS) entry which is preliminary data.</text>
</comment>
<evidence type="ECO:0000313" key="2">
    <source>
        <dbReference type="Proteomes" id="UP000287651"/>
    </source>
</evidence>
<proteinExistence type="predicted"/>
<dbReference type="AlphaFoldDB" id="A0A426ZC84"/>
<dbReference type="PROSITE" id="PS51257">
    <property type="entry name" value="PROKAR_LIPOPROTEIN"/>
    <property type="match status" value="1"/>
</dbReference>
<name>A0A426ZC84_ENSVE</name>